<dbReference type="GO" id="GO:0046872">
    <property type="term" value="F:metal ion binding"/>
    <property type="evidence" value="ECO:0007669"/>
    <property type="project" value="InterPro"/>
</dbReference>
<evidence type="ECO:0000313" key="6">
    <source>
        <dbReference type="Proteomes" id="UP000078595"/>
    </source>
</evidence>
<dbReference type="KEGG" id="kdj:28966098"/>
<evidence type="ECO:0000259" key="4">
    <source>
        <dbReference type="PROSITE" id="PS50975"/>
    </source>
</evidence>
<dbReference type="Gene3D" id="3.30.1490.20">
    <property type="entry name" value="ATP-grasp fold, A domain"/>
    <property type="match status" value="1"/>
</dbReference>
<dbReference type="GO" id="GO:0005524">
    <property type="term" value="F:ATP binding"/>
    <property type="evidence" value="ECO:0007669"/>
    <property type="project" value="UniProtKB-UniRule"/>
</dbReference>
<keyword evidence="2" id="KW-0436">Ligase</keyword>
<sequence>MKSYIPLTGFRTALLHQRAPVPTVNGVSKSMKPGGYADGCADIAYALQSVGETIVTPISQPDPTKDLDWSFPDTVEGILEAVKKGANVLWANTTLHSQHAIVQIQDELISKGVRLIGPNPLAAERYDDKEWANRWLAQQDGLRESFPKSMLYKKGDEEKVAQFPLPAMAKPVKGRGSHGVTKVATPDEIKGALEVLLKESDAVLIEEYLAGEEITITIMPPGNYTVVGEKKAHWALPVVYRYDQIDGVLPWNGTVPVTDNSRVLTKEDHVADPAYTTAQAQCVRVAQLWEATAPIRIDCRRKVDGGPFILFDVNAKPNAGGPGRPGRDKQAALTTMSAEAIGWDWPEFAVNLLRTATPLDQVLSQGRLV</sequence>
<evidence type="ECO:0000313" key="5">
    <source>
        <dbReference type="EMBL" id="WWC58923.1"/>
    </source>
</evidence>
<evidence type="ECO:0000256" key="1">
    <source>
        <dbReference type="ARBA" id="ARBA00010871"/>
    </source>
</evidence>
<dbReference type="PANTHER" id="PTHR23132:SF23">
    <property type="entry name" value="D-ALANINE--D-ALANINE LIGASE B"/>
    <property type="match status" value="1"/>
</dbReference>
<keyword evidence="3" id="KW-0067">ATP-binding</keyword>
<accession>A0AAJ8KJP7</accession>
<dbReference type="RefSeq" id="XP_065824422.1">
    <property type="nucleotide sequence ID" value="XM_065968350.1"/>
</dbReference>
<dbReference type="Pfam" id="PF07478">
    <property type="entry name" value="Dala_Dala_lig_C"/>
    <property type="match status" value="1"/>
</dbReference>
<keyword evidence="6" id="KW-1185">Reference proteome</keyword>
<comment type="similarity">
    <text evidence="1">Belongs to the D-alanine--D-alanine ligase family.</text>
</comment>
<dbReference type="Proteomes" id="UP000078595">
    <property type="component" value="Chromosome 2"/>
</dbReference>
<feature type="domain" description="ATP-grasp" evidence="4">
    <location>
        <begin position="134"/>
        <end position="354"/>
    </location>
</feature>
<evidence type="ECO:0000256" key="2">
    <source>
        <dbReference type="ARBA" id="ARBA00022598"/>
    </source>
</evidence>
<reference evidence="5" key="1">
    <citation type="submission" date="2013-07" db="EMBL/GenBank/DDBJ databases">
        <authorList>
            <consortium name="The Broad Institute Genome Sequencing Platform"/>
            <person name="Cuomo C."/>
            <person name="Litvintseva A."/>
            <person name="Chen Y."/>
            <person name="Heitman J."/>
            <person name="Sun S."/>
            <person name="Springer D."/>
            <person name="Dromer F."/>
            <person name="Young S.K."/>
            <person name="Zeng Q."/>
            <person name="Gargeya S."/>
            <person name="Fitzgerald M."/>
            <person name="Abouelleil A."/>
            <person name="Alvarado L."/>
            <person name="Berlin A.M."/>
            <person name="Chapman S.B."/>
            <person name="Dewar J."/>
            <person name="Goldberg J."/>
            <person name="Griggs A."/>
            <person name="Gujja S."/>
            <person name="Hansen M."/>
            <person name="Howarth C."/>
            <person name="Imamovic A."/>
            <person name="Larimer J."/>
            <person name="McCowan C."/>
            <person name="Murphy C."/>
            <person name="Pearson M."/>
            <person name="Priest M."/>
            <person name="Roberts A."/>
            <person name="Saif S."/>
            <person name="Shea T."/>
            <person name="Sykes S."/>
            <person name="Wortman J."/>
            <person name="Nusbaum C."/>
            <person name="Birren B."/>
        </authorList>
    </citation>
    <scope>NUCLEOTIDE SEQUENCE</scope>
    <source>
        <strain evidence="5">CBS 10117</strain>
    </source>
</reference>
<proteinExistence type="inferred from homology"/>
<dbReference type="SUPFAM" id="SSF56059">
    <property type="entry name" value="Glutathione synthetase ATP-binding domain-like"/>
    <property type="match status" value="1"/>
</dbReference>
<name>A0AAJ8KJP7_9TREE</name>
<dbReference type="Gene3D" id="3.30.470.20">
    <property type="entry name" value="ATP-grasp fold, B domain"/>
    <property type="match status" value="1"/>
</dbReference>
<dbReference type="GeneID" id="28966098"/>
<dbReference type="InterPro" id="IPR011095">
    <property type="entry name" value="Dala_Dala_lig_C"/>
</dbReference>
<keyword evidence="3" id="KW-0547">Nucleotide-binding</keyword>
<evidence type="ECO:0000256" key="3">
    <source>
        <dbReference type="PROSITE-ProRule" id="PRU00409"/>
    </source>
</evidence>
<dbReference type="PANTHER" id="PTHR23132">
    <property type="entry name" value="D-ALANINE--D-ALANINE LIGASE"/>
    <property type="match status" value="1"/>
</dbReference>
<organism evidence="5 6">
    <name type="scientific">Kwoniella dejecticola CBS 10117</name>
    <dbReference type="NCBI Taxonomy" id="1296121"/>
    <lineage>
        <taxon>Eukaryota</taxon>
        <taxon>Fungi</taxon>
        <taxon>Dikarya</taxon>
        <taxon>Basidiomycota</taxon>
        <taxon>Agaricomycotina</taxon>
        <taxon>Tremellomycetes</taxon>
        <taxon>Tremellales</taxon>
        <taxon>Cryptococcaceae</taxon>
        <taxon>Kwoniella</taxon>
    </lineage>
</organism>
<dbReference type="PROSITE" id="PS50975">
    <property type="entry name" value="ATP_GRASP"/>
    <property type="match status" value="1"/>
</dbReference>
<reference evidence="5" key="2">
    <citation type="submission" date="2024-02" db="EMBL/GenBank/DDBJ databases">
        <title>Comparative genomics of Cryptococcus and Kwoniella reveals pathogenesis evolution and contrasting modes of karyotype evolution via chromosome fusion or intercentromeric recombination.</title>
        <authorList>
            <person name="Coelho M.A."/>
            <person name="David-Palma M."/>
            <person name="Shea T."/>
            <person name="Bowers K."/>
            <person name="McGinley-Smith S."/>
            <person name="Mohammad A.W."/>
            <person name="Gnirke A."/>
            <person name="Yurkov A.M."/>
            <person name="Nowrousian M."/>
            <person name="Sun S."/>
            <person name="Cuomo C.A."/>
            <person name="Heitman J."/>
        </authorList>
    </citation>
    <scope>NUCLEOTIDE SEQUENCE</scope>
    <source>
        <strain evidence="5">CBS 10117</strain>
    </source>
</reference>
<dbReference type="InterPro" id="IPR011761">
    <property type="entry name" value="ATP-grasp"/>
</dbReference>
<dbReference type="GO" id="GO:0008716">
    <property type="term" value="F:D-alanine-D-alanine ligase activity"/>
    <property type="evidence" value="ECO:0007669"/>
    <property type="project" value="InterPro"/>
</dbReference>
<gene>
    <name evidence="5" type="ORF">I303_101468</name>
</gene>
<dbReference type="EMBL" id="CP144531">
    <property type="protein sequence ID" value="WWC58923.1"/>
    <property type="molecule type" value="Genomic_DNA"/>
</dbReference>
<dbReference type="InterPro" id="IPR013815">
    <property type="entry name" value="ATP_grasp_subdomain_1"/>
</dbReference>
<protein>
    <recommendedName>
        <fullName evidence="4">ATP-grasp domain-containing protein</fullName>
    </recommendedName>
</protein>
<dbReference type="AlphaFoldDB" id="A0AAJ8KJP7"/>